<sequence>MQMSVELPGNQGRGGPLLDTLGALSHKRGVQKEVCCDRKTVRRPALAKVGI</sequence>
<proteinExistence type="predicted"/>
<dbReference type="AlphaFoldDB" id="A0A9Q7SAI7"/>
<dbReference type="EMBL" id="FSFA01000001">
    <property type="protein sequence ID" value="SHW85209.1"/>
    <property type="molecule type" value="Genomic_DNA"/>
</dbReference>
<organism evidence="1 2">
    <name type="scientific">Mycobacteroides abscessus subsp. bolletii</name>
    <dbReference type="NCBI Taxonomy" id="319705"/>
    <lineage>
        <taxon>Bacteria</taxon>
        <taxon>Bacillati</taxon>
        <taxon>Actinomycetota</taxon>
        <taxon>Actinomycetes</taxon>
        <taxon>Mycobacteriales</taxon>
        <taxon>Mycobacteriaceae</taxon>
        <taxon>Mycobacteroides</taxon>
        <taxon>Mycobacteroides abscessus</taxon>
    </lineage>
</organism>
<accession>A0A9Q7SAI7</accession>
<protein>
    <submittedName>
        <fullName evidence="1">Uncharacterized protein</fullName>
    </submittedName>
</protein>
<evidence type="ECO:0000313" key="1">
    <source>
        <dbReference type="EMBL" id="SHW85209.1"/>
    </source>
</evidence>
<dbReference type="Proteomes" id="UP000185183">
    <property type="component" value="Unassembled WGS sequence"/>
</dbReference>
<gene>
    <name evidence="1" type="ORF">SAMEA2275694_00446</name>
</gene>
<name>A0A9Q7SAI7_9MYCO</name>
<comment type="caution">
    <text evidence="1">The sequence shown here is derived from an EMBL/GenBank/DDBJ whole genome shotgun (WGS) entry which is preliminary data.</text>
</comment>
<evidence type="ECO:0000313" key="2">
    <source>
        <dbReference type="Proteomes" id="UP000185183"/>
    </source>
</evidence>
<reference evidence="1 2" key="1">
    <citation type="submission" date="2016-11" db="EMBL/GenBank/DDBJ databases">
        <authorList>
            <consortium name="Pathogen Informatics"/>
        </authorList>
    </citation>
    <scope>NUCLEOTIDE SEQUENCE [LARGE SCALE GENOMIC DNA]</scope>
    <source>
        <strain evidence="1 2">968</strain>
    </source>
</reference>